<protein>
    <recommendedName>
        <fullName evidence="6">Curlin-associated protein</fullName>
    </recommendedName>
</protein>
<name>A0ABY8FE32_9GAMM</name>
<dbReference type="Pfam" id="PF07012">
    <property type="entry name" value="Curlin_rpt"/>
    <property type="match status" value="1"/>
</dbReference>
<dbReference type="EMBL" id="CP035631">
    <property type="protein sequence ID" value="WFF40300.1"/>
    <property type="molecule type" value="Genomic_DNA"/>
</dbReference>
<proteinExistence type="inferred from homology"/>
<dbReference type="Proteomes" id="UP001321526">
    <property type="component" value="Chromosome"/>
</dbReference>
<evidence type="ECO:0000256" key="2">
    <source>
        <dbReference type="ARBA" id="ARBA00022729"/>
    </source>
</evidence>
<evidence type="ECO:0008006" key="6">
    <source>
        <dbReference type="Google" id="ProtNLM"/>
    </source>
</evidence>
<dbReference type="RefSeq" id="WP_282235583.1">
    <property type="nucleotide sequence ID" value="NZ_CP035631.1"/>
</dbReference>
<feature type="chain" id="PRO_5046998652" description="Curlin-associated protein" evidence="3">
    <location>
        <begin position="30"/>
        <end position="179"/>
    </location>
</feature>
<keyword evidence="5" id="KW-1185">Reference proteome</keyword>
<dbReference type="InterPro" id="IPR009742">
    <property type="entry name" value="Curlin_rpt"/>
</dbReference>
<evidence type="ECO:0000313" key="4">
    <source>
        <dbReference type="EMBL" id="WFF40300.1"/>
    </source>
</evidence>
<evidence type="ECO:0000256" key="1">
    <source>
        <dbReference type="ARBA" id="ARBA00009766"/>
    </source>
</evidence>
<reference evidence="4 5" key="1">
    <citation type="submission" date="2019-01" db="EMBL/GenBank/DDBJ databases">
        <title>Genome sequence of Salinicola endophyticus REST5.</title>
        <authorList>
            <person name="Nascimento F.X."/>
        </authorList>
    </citation>
    <scope>NUCLEOTIDE SEQUENCE [LARGE SCALE GENOMIC DNA]</scope>
    <source>
        <strain evidence="4 5">REST5</strain>
    </source>
</reference>
<organism evidence="4 5">
    <name type="scientific">Salinicola endophyticus</name>
    <dbReference type="NCBI Taxonomy" id="1949083"/>
    <lineage>
        <taxon>Bacteria</taxon>
        <taxon>Pseudomonadati</taxon>
        <taxon>Pseudomonadota</taxon>
        <taxon>Gammaproteobacteria</taxon>
        <taxon>Oceanospirillales</taxon>
        <taxon>Halomonadaceae</taxon>
        <taxon>Salinicola</taxon>
    </lineage>
</organism>
<feature type="signal peptide" evidence="3">
    <location>
        <begin position="1"/>
        <end position="29"/>
    </location>
</feature>
<keyword evidence="2 3" id="KW-0732">Signal</keyword>
<comment type="similarity">
    <text evidence="1">Belongs to the CsgA/CsgB family.</text>
</comment>
<evidence type="ECO:0000313" key="5">
    <source>
        <dbReference type="Proteomes" id="UP001321526"/>
    </source>
</evidence>
<gene>
    <name evidence="4" type="ORF">EVC62_01640</name>
</gene>
<accession>A0ABY8FE32</accession>
<evidence type="ECO:0000256" key="3">
    <source>
        <dbReference type="SAM" id="SignalP"/>
    </source>
</evidence>
<sequence>MRSPASIIRPLLSASALLILTAAPAISLASEASEVDGDSSRDRYEKHILFQQESRNDASASIGTNRASVVQFGSDNRARIVQQNARREAANMASIRQSGYANDALIDQRGGFNDGAIDQTGHSLDAKLLQRGSGYDAKITQRGANGAVNIQQSGTGHRAITVDQLSRSGSGATATIVTY</sequence>